<feature type="transmembrane region" description="Helical" evidence="1">
    <location>
        <begin position="18"/>
        <end position="39"/>
    </location>
</feature>
<dbReference type="EMBL" id="PJCH01000005">
    <property type="protein sequence ID" value="PQA87967.1"/>
    <property type="molecule type" value="Genomic_DNA"/>
</dbReference>
<evidence type="ECO:0000256" key="1">
    <source>
        <dbReference type="SAM" id="Phobius"/>
    </source>
</evidence>
<dbReference type="AlphaFoldDB" id="A0A2S7K645"/>
<name>A0A2S7K645_9PROT</name>
<gene>
    <name evidence="2" type="ORF">CW354_06415</name>
</gene>
<comment type="caution">
    <text evidence="2">The sequence shown here is derived from an EMBL/GenBank/DDBJ whole genome shotgun (WGS) entry which is preliminary data.</text>
</comment>
<evidence type="ECO:0000313" key="2">
    <source>
        <dbReference type="EMBL" id="PQA87967.1"/>
    </source>
</evidence>
<keyword evidence="1" id="KW-1133">Transmembrane helix</keyword>
<dbReference type="Proteomes" id="UP000239504">
    <property type="component" value="Unassembled WGS sequence"/>
</dbReference>
<keyword evidence="3" id="KW-1185">Reference proteome</keyword>
<protein>
    <submittedName>
        <fullName evidence="2">Uncharacterized protein</fullName>
    </submittedName>
</protein>
<proteinExistence type="predicted"/>
<organism evidence="2 3">
    <name type="scientific">Hyphococcus luteus</name>
    <dbReference type="NCBI Taxonomy" id="2058213"/>
    <lineage>
        <taxon>Bacteria</taxon>
        <taxon>Pseudomonadati</taxon>
        <taxon>Pseudomonadota</taxon>
        <taxon>Alphaproteobacteria</taxon>
        <taxon>Parvularculales</taxon>
        <taxon>Parvularculaceae</taxon>
        <taxon>Hyphococcus</taxon>
    </lineage>
</organism>
<accession>A0A2S7K645</accession>
<sequence length="76" mass="8939">MTEQSPRADIDKKPKRPILAFLVIMAFSWGAAEVSTRFFGTRGSFVALTVILFIWVLFFVAYYFWTQRRNRSDQNQ</sequence>
<keyword evidence="1" id="KW-0812">Transmembrane</keyword>
<evidence type="ECO:0000313" key="3">
    <source>
        <dbReference type="Proteomes" id="UP000239504"/>
    </source>
</evidence>
<keyword evidence="1" id="KW-0472">Membrane</keyword>
<reference evidence="2 3" key="1">
    <citation type="submission" date="2017-12" db="EMBL/GenBank/DDBJ databases">
        <authorList>
            <person name="Hurst M.R.H."/>
        </authorList>
    </citation>
    <scope>NUCLEOTIDE SEQUENCE [LARGE SCALE GENOMIC DNA]</scope>
    <source>
        <strain evidence="2 3">SY-3-19</strain>
    </source>
</reference>
<feature type="transmembrane region" description="Helical" evidence="1">
    <location>
        <begin position="45"/>
        <end position="65"/>
    </location>
</feature>